<keyword evidence="3" id="KW-1185">Reference proteome</keyword>
<proteinExistence type="predicted"/>
<gene>
    <name evidence="2" type="ORF">Ocin01_19780</name>
</gene>
<reference evidence="2 3" key="1">
    <citation type="journal article" date="2016" name="Genome Biol. Evol.">
        <title>Gene Family Evolution Reflects Adaptation to Soil Environmental Stressors in the Genome of the Collembolan Orchesella cincta.</title>
        <authorList>
            <person name="Faddeeva-Vakhrusheva A."/>
            <person name="Derks M.F."/>
            <person name="Anvar S.Y."/>
            <person name="Agamennone V."/>
            <person name="Suring W."/>
            <person name="Smit S."/>
            <person name="van Straalen N.M."/>
            <person name="Roelofs D."/>
        </authorList>
    </citation>
    <scope>NUCLEOTIDE SEQUENCE [LARGE SCALE GENOMIC DNA]</scope>
    <source>
        <tissue evidence="2">Mixed pool</tissue>
    </source>
</reference>
<feature type="signal peptide" evidence="1">
    <location>
        <begin position="1"/>
        <end position="21"/>
    </location>
</feature>
<name>A0A1D2M1T6_ORCCI</name>
<protein>
    <submittedName>
        <fullName evidence="2">Uncharacterized protein</fullName>
    </submittedName>
</protein>
<evidence type="ECO:0000256" key="1">
    <source>
        <dbReference type="SAM" id="SignalP"/>
    </source>
</evidence>
<dbReference type="AlphaFoldDB" id="A0A1D2M1T6"/>
<organism evidence="2 3">
    <name type="scientific">Orchesella cincta</name>
    <name type="common">Springtail</name>
    <name type="synonym">Podura cincta</name>
    <dbReference type="NCBI Taxonomy" id="48709"/>
    <lineage>
        <taxon>Eukaryota</taxon>
        <taxon>Metazoa</taxon>
        <taxon>Ecdysozoa</taxon>
        <taxon>Arthropoda</taxon>
        <taxon>Hexapoda</taxon>
        <taxon>Collembola</taxon>
        <taxon>Entomobryomorpha</taxon>
        <taxon>Entomobryoidea</taxon>
        <taxon>Orchesellidae</taxon>
        <taxon>Orchesellinae</taxon>
        <taxon>Orchesella</taxon>
    </lineage>
</organism>
<feature type="chain" id="PRO_5008903382" evidence="1">
    <location>
        <begin position="22"/>
        <end position="158"/>
    </location>
</feature>
<sequence length="158" mass="17571">MGKLVAILALIAVLTVQKGQADKPWPDWSCYPEFEALAKTHSDKVQTGMEFAKATMEDCKKDDVRGNDCEKECILKKLLTRAVELKTGSSDWTSSGILAHVGQHKDDLFARLTGVFSSAPEIAKKVKDNCYEMSKGITTKSCEEKEAFFQCLDNAWKC</sequence>
<evidence type="ECO:0000313" key="3">
    <source>
        <dbReference type="Proteomes" id="UP000094527"/>
    </source>
</evidence>
<comment type="caution">
    <text evidence="2">The sequence shown here is derived from an EMBL/GenBank/DDBJ whole genome shotgun (WGS) entry which is preliminary data.</text>
</comment>
<evidence type="ECO:0000313" key="2">
    <source>
        <dbReference type="EMBL" id="ODM86902.1"/>
    </source>
</evidence>
<keyword evidence="1" id="KW-0732">Signal</keyword>
<dbReference type="EMBL" id="LJIJ01006827">
    <property type="protein sequence ID" value="ODM86902.1"/>
    <property type="molecule type" value="Genomic_DNA"/>
</dbReference>
<dbReference type="Proteomes" id="UP000094527">
    <property type="component" value="Unassembled WGS sequence"/>
</dbReference>
<accession>A0A1D2M1T6</accession>